<evidence type="ECO:0000313" key="15">
    <source>
        <dbReference type="EMBL" id="PLC51641.1"/>
    </source>
</evidence>
<dbReference type="PANTHER" id="PTHR30529:SF1">
    <property type="entry name" value="CYTOCHROME B561 HOMOLOG 2"/>
    <property type="match status" value="1"/>
</dbReference>
<dbReference type="GO" id="GO:0020037">
    <property type="term" value="F:heme binding"/>
    <property type="evidence" value="ECO:0007669"/>
    <property type="project" value="TreeGrafter"/>
</dbReference>
<feature type="transmembrane region" description="Helical" evidence="13">
    <location>
        <begin position="43"/>
        <end position="65"/>
    </location>
</feature>
<keyword evidence="6 13" id="KW-0812">Transmembrane</keyword>
<accession>A0A2N4U9E1</accession>
<comment type="subcellular location">
    <subcellularLocation>
        <location evidence="2">Cell membrane</location>
        <topology evidence="2">Multi-pass membrane protein</topology>
    </subcellularLocation>
</comment>
<feature type="transmembrane region" description="Helical" evidence="13">
    <location>
        <begin position="12"/>
        <end position="31"/>
    </location>
</feature>
<keyword evidence="4" id="KW-1003">Cell membrane</keyword>
<keyword evidence="11 13" id="KW-0472">Membrane</keyword>
<comment type="similarity">
    <text evidence="12">Belongs to the cytochrome b561 family.</text>
</comment>
<evidence type="ECO:0000256" key="7">
    <source>
        <dbReference type="ARBA" id="ARBA00022723"/>
    </source>
</evidence>
<dbReference type="GO" id="GO:0046872">
    <property type="term" value="F:metal ion binding"/>
    <property type="evidence" value="ECO:0007669"/>
    <property type="project" value="UniProtKB-KW"/>
</dbReference>
<dbReference type="AlphaFoldDB" id="A0A2N4U9E1"/>
<evidence type="ECO:0000256" key="1">
    <source>
        <dbReference type="ARBA" id="ARBA00001970"/>
    </source>
</evidence>
<evidence type="ECO:0000256" key="4">
    <source>
        <dbReference type="ARBA" id="ARBA00022475"/>
    </source>
</evidence>
<evidence type="ECO:0000256" key="9">
    <source>
        <dbReference type="ARBA" id="ARBA00022989"/>
    </source>
</evidence>
<dbReference type="Proteomes" id="UP000234190">
    <property type="component" value="Unassembled WGS sequence"/>
</dbReference>
<keyword evidence="16" id="KW-1185">Reference proteome</keyword>
<evidence type="ECO:0000256" key="11">
    <source>
        <dbReference type="ARBA" id="ARBA00023136"/>
    </source>
</evidence>
<reference evidence="15 16" key="1">
    <citation type="submission" date="2017-10" db="EMBL/GenBank/DDBJ databases">
        <title>Two draft genome sequences of Pusillimonas sp. strains isolated from a nitrate- and radionuclide-contaminated groundwater in Russia.</title>
        <authorList>
            <person name="Grouzdev D.S."/>
            <person name="Tourova T.P."/>
            <person name="Goeva M.A."/>
            <person name="Babich T.L."/>
            <person name="Sokolova D.S."/>
            <person name="Abdullin R."/>
            <person name="Poltaraus A.B."/>
            <person name="Toshchakov S.V."/>
            <person name="Nazina T.N."/>
        </authorList>
    </citation>
    <scope>NUCLEOTIDE SEQUENCE [LARGE SCALE GENOMIC DNA]</scope>
    <source>
        <strain evidence="15 16">JR1/69-3-13</strain>
    </source>
</reference>
<keyword evidence="7" id="KW-0479">Metal-binding</keyword>
<proteinExistence type="inferred from homology"/>
<gene>
    <name evidence="15" type="ORF">CR159_01010</name>
</gene>
<name>A0A2N4U9E1_9BURK</name>
<dbReference type="Pfam" id="PF01292">
    <property type="entry name" value="Ni_hydr_CYTB"/>
    <property type="match status" value="1"/>
</dbReference>
<keyword evidence="8" id="KW-0249">Electron transport</keyword>
<evidence type="ECO:0000256" key="2">
    <source>
        <dbReference type="ARBA" id="ARBA00004651"/>
    </source>
</evidence>
<feature type="transmembrane region" description="Helical" evidence="13">
    <location>
        <begin position="85"/>
        <end position="107"/>
    </location>
</feature>
<keyword evidence="10" id="KW-0408">Iron</keyword>
<evidence type="ECO:0000256" key="3">
    <source>
        <dbReference type="ARBA" id="ARBA00022448"/>
    </source>
</evidence>
<evidence type="ECO:0000313" key="16">
    <source>
        <dbReference type="Proteomes" id="UP000234190"/>
    </source>
</evidence>
<evidence type="ECO:0000256" key="8">
    <source>
        <dbReference type="ARBA" id="ARBA00022982"/>
    </source>
</evidence>
<feature type="transmembrane region" description="Helical" evidence="13">
    <location>
        <begin position="143"/>
        <end position="164"/>
    </location>
</feature>
<protein>
    <submittedName>
        <fullName evidence="15">Cytochrome b</fullName>
    </submittedName>
</protein>
<dbReference type="EMBL" id="PDNW01000001">
    <property type="protein sequence ID" value="PLC51641.1"/>
    <property type="molecule type" value="Genomic_DNA"/>
</dbReference>
<dbReference type="GO" id="GO:0009055">
    <property type="term" value="F:electron transfer activity"/>
    <property type="evidence" value="ECO:0007669"/>
    <property type="project" value="InterPro"/>
</dbReference>
<dbReference type="InterPro" id="IPR016174">
    <property type="entry name" value="Di-haem_cyt_TM"/>
</dbReference>
<dbReference type="GO" id="GO:0022904">
    <property type="term" value="P:respiratory electron transport chain"/>
    <property type="evidence" value="ECO:0007669"/>
    <property type="project" value="InterPro"/>
</dbReference>
<evidence type="ECO:0000256" key="12">
    <source>
        <dbReference type="ARBA" id="ARBA00037975"/>
    </source>
</evidence>
<evidence type="ECO:0000256" key="10">
    <source>
        <dbReference type="ARBA" id="ARBA00023004"/>
    </source>
</evidence>
<dbReference type="InterPro" id="IPR011577">
    <property type="entry name" value="Cyt_b561_bac/Ni-Hgenase"/>
</dbReference>
<organism evidence="15 16">
    <name type="scientific">Pollutimonas subterranea</name>
    <dbReference type="NCBI Taxonomy" id="2045210"/>
    <lineage>
        <taxon>Bacteria</taxon>
        <taxon>Pseudomonadati</taxon>
        <taxon>Pseudomonadota</taxon>
        <taxon>Betaproteobacteria</taxon>
        <taxon>Burkholderiales</taxon>
        <taxon>Alcaligenaceae</taxon>
        <taxon>Pollutimonas</taxon>
    </lineage>
</organism>
<evidence type="ECO:0000256" key="13">
    <source>
        <dbReference type="SAM" id="Phobius"/>
    </source>
</evidence>
<dbReference type="OrthoDB" id="8536275at2"/>
<comment type="cofactor">
    <cofactor evidence="1">
        <name>heme b</name>
        <dbReference type="ChEBI" id="CHEBI:60344"/>
    </cofactor>
</comment>
<keyword evidence="5" id="KW-0349">Heme</keyword>
<keyword evidence="9 13" id="KW-1133">Transmembrane helix</keyword>
<dbReference type="InterPro" id="IPR052168">
    <property type="entry name" value="Cytochrome_b561_oxidase"/>
</dbReference>
<comment type="caution">
    <text evidence="15">The sequence shown here is derived from an EMBL/GenBank/DDBJ whole genome shotgun (WGS) entry which is preliminary data.</text>
</comment>
<keyword evidence="3" id="KW-0813">Transport</keyword>
<dbReference type="SUPFAM" id="SSF81342">
    <property type="entry name" value="Transmembrane di-heme cytochromes"/>
    <property type="match status" value="1"/>
</dbReference>
<feature type="domain" description="Cytochrome b561 bacterial/Ni-hydrogenase" evidence="14">
    <location>
        <begin position="6"/>
        <end position="176"/>
    </location>
</feature>
<sequence>MMVQQYTRTAIWLHWSIAILLLSQFAFGWYLQEIPRGVPERSYFVNLHKSTGILIGLLILVRLGWRLAHKPPPLPDTIPRFQQRIASATHILLYVLMIVMPLSGYIASNFSKWGVKFFNVITFPPWGFEDKFIYAVFNQTHKVASWLLLVLIILHVLAGLKHLFIDRDRVFSRMLPRCFPER</sequence>
<evidence type="ECO:0000256" key="5">
    <source>
        <dbReference type="ARBA" id="ARBA00022617"/>
    </source>
</evidence>
<dbReference type="GO" id="GO:0005886">
    <property type="term" value="C:plasma membrane"/>
    <property type="evidence" value="ECO:0007669"/>
    <property type="project" value="UniProtKB-SubCell"/>
</dbReference>
<evidence type="ECO:0000256" key="6">
    <source>
        <dbReference type="ARBA" id="ARBA00022692"/>
    </source>
</evidence>
<dbReference type="PANTHER" id="PTHR30529">
    <property type="entry name" value="CYTOCHROME B561"/>
    <property type="match status" value="1"/>
</dbReference>
<evidence type="ECO:0000259" key="14">
    <source>
        <dbReference type="Pfam" id="PF01292"/>
    </source>
</evidence>